<organism evidence="2 3">
    <name type="scientific">Trichinella nativa</name>
    <dbReference type="NCBI Taxonomy" id="6335"/>
    <lineage>
        <taxon>Eukaryota</taxon>
        <taxon>Metazoa</taxon>
        <taxon>Ecdysozoa</taxon>
        <taxon>Nematoda</taxon>
        <taxon>Enoplea</taxon>
        <taxon>Dorylaimia</taxon>
        <taxon>Trichinellida</taxon>
        <taxon>Trichinellidae</taxon>
        <taxon>Trichinella</taxon>
    </lineage>
</organism>
<dbReference type="AlphaFoldDB" id="A0A1Y3EZR4"/>
<gene>
    <name evidence="2" type="ORF">D917_06078</name>
</gene>
<comment type="caution">
    <text evidence="2">The sequence shown here is derived from an EMBL/GenBank/DDBJ whole genome shotgun (WGS) entry which is preliminary data.</text>
</comment>
<dbReference type="EMBL" id="LVZM01002559">
    <property type="protein sequence ID" value="OUC48558.1"/>
    <property type="molecule type" value="Genomic_DNA"/>
</dbReference>
<evidence type="ECO:0000313" key="3">
    <source>
        <dbReference type="Proteomes" id="UP000243006"/>
    </source>
</evidence>
<reference evidence="2 3" key="1">
    <citation type="submission" date="2015-04" db="EMBL/GenBank/DDBJ databases">
        <title>Draft genome of the roundworm Trichinella nativa.</title>
        <authorList>
            <person name="Mitreva M."/>
        </authorList>
    </citation>
    <scope>NUCLEOTIDE SEQUENCE [LARGE SCALE GENOMIC DNA]</scope>
    <source>
        <strain evidence="2 3">ISS45</strain>
    </source>
</reference>
<name>A0A1Y3EZR4_9BILA</name>
<feature type="chain" id="PRO_5011011886" evidence="1">
    <location>
        <begin position="20"/>
        <end position="165"/>
    </location>
</feature>
<keyword evidence="1" id="KW-0732">Signal</keyword>
<sequence length="165" mass="19257">MGYILFISLIISCHLKIQGYVTYRLLTDDRVYDGDLTMDDSMNFAILFNGLSSHLNRPKNGNFLALQSGEQPTMEQHVDENQQQAFRTNSGQKIKAFKFNFDQTTKMNDLKMTEKKRNHWLSRARSIRVPDERRKNFIEWFRNNFGNGNHNLQLEKGMGGPGMIY</sequence>
<feature type="signal peptide" evidence="1">
    <location>
        <begin position="1"/>
        <end position="19"/>
    </location>
</feature>
<proteinExistence type="predicted"/>
<protein>
    <submittedName>
        <fullName evidence="2">Uncharacterized protein</fullName>
    </submittedName>
</protein>
<accession>A0A1Y3EZR4</accession>
<evidence type="ECO:0000313" key="2">
    <source>
        <dbReference type="EMBL" id="OUC48558.1"/>
    </source>
</evidence>
<evidence type="ECO:0000256" key="1">
    <source>
        <dbReference type="SAM" id="SignalP"/>
    </source>
</evidence>
<dbReference type="Proteomes" id="UP000243006">
    <property type="component" value="Unassembled WGS sequence"/>
</dbReference>